<feature type="chain" id="PRO_5001517921" evidence="1">
    <location>
        <begin position="19"/>
        <end position="221"/>
    </location>
</feature>
<dbReference type="GO" id="GO:0043176">
    <property type="term" value="F:amine binding"/>
    <property type="evidence" value="ECO:0007669"/>
    <property type="project" value="InterPro"/>
</dbReference>
<organism evidence="2">
    <name type="scientific">Amblyomma parvum</name>
    <name type="common">South American tick</name>
    <dbReference type="NCBI Taxonomy" id="251391"/>
    <lineage>
        <taxon>Eukaryota</taxon>
        <taxon>Metazoa</taxon>
        <taxon>Ecdysozoa</taxon>
        <taxon>Arthropoda</taxon>
        <taxon>Chelicerata</taxon>
        <taxon>Arachnida</taxon>
        <taxon>Acari</taxon>
        <taxon>Parasitiformes</taxon>
        <taxon>Ixodida</taxon>
        <taxon>Ixodoidea</taxon>
        <taxon>Ixodidae</taxon>
        <taxon>Amblyomminae</taxon>
        <taxon>Amblyomma</taxon>
    </lineage>
</organism>
<proteinExistence type="evidence at transcript level"/>
<protein>
    <submittedName>
        <fullName evidence="2">Putative secreted protein</fullName>
    </submittedName>
</protein>
<evidence type="ECO:0000256" key="1">
    <source>
        <dbReference type="SAM" id="SignalP"/>
    </source>
</evidence>
<dbReference type="Gene3D" id="2.40.128.20">
    <property type="match status" value="1"/>
</dbReference>
<name>A0A023G198_AMBPA</name>
<keyword evidence="1" id="KW-0732">Signal</keyword>
<dbReference type="InterPro" id="IPR002970">
    <property type="entry name" value="Tick_his-bd"/>
</dbReference>
<dbReference type="AlphaFoldDB" id="A0A023G198"/>
<dbReference type="GO" id="GO:0030682">
    <property type="term" value="P:symbiont-mediated perturbation of host defenses"/>
    <property type="evidence" value="ECO:0007669"/>
    <property type="project" value="InterPro"/>
</dbReference>
<dbReference type="SUPFAM" id="SSF50814">
    <property type="entry name" value="Lipocalins"/>
    <property type="match status" value="1"/>
</dbReference>
<feature type="non-terminal residue" evidence="2">
    <location>
        <position position="221"/>
    </location>
</feature>
<sequence length="221" mass="25748">MHVIPGLLLTLALSGCSGTEKPHCSERFLSKWLGYSPDAWEIIKEEHTKYHLVFHSAGELQHTYNCLRTVRSSPENRNKWERNVHYKTSPDKSETLSGLSHVLLEKTSPFYVYDNALRAYYSRELSNQEFEKLFTTNEVIYAEKNKCLLMRSDLLGFQVWVHTRYLLPTGKIPYVCTFFYECCTGTDKKWIYNRDQCPKKADSLEEAGNRKQNKSLPAFCL</sequence>
<dbReference type="Pfam" id="PF02098">
    <property type="entry name" value="His_binding"/>
    <property type="match status" value="1"/>
</dbReference>
<reference evidence="2" key="1">
    <citation type="submission" date="2014-03" db="EMBL/GenBank/DDBJ databases">
        <title>The sialotranscriptome of Amblyomma triste, Amblyomma parvum and Amblyomma cajennense ticks, uncovered by 454-based RNA-seq.</title>
        <authorList>
            <person name="Garcia G.R."/>
            <person name="Gardinassi L.G."/>
            <person name="Ribeiro J.M."/>
            <person name="Anatrielo E."/>
            <person name="Ferreira B.R."/>
            <person name="Moreira H.N."/>
            <person name="Mafra C."/>
            <person name="Olegario M.M."/>
            <person name="Szabo P.J."/>
            <person name="Miranda-Santos I.K."/>
            <person name="Maruyama S.R."/>
        </authorList>
    </citation>
    <scope>NUCLEOTIDE SEQUENCE</scope>
    <source>
        <strain evidence="2">Araguapaz</strain>
        <tissue evidence="2">Salivary glands</tissue>
    </source>
</reference>
<evidence type="ECO:0000313" key="2">
    <source>
        <dbReference type="EMBL" id="JAC26823.1"/>
    </source>
</evidence>
<accession>A0A023G198</accession>
<dbReference type="EMBL" id="GBBL01000497">
    <property type="protein sequence ID" value="JAC26823.1"/>
    <property type="molecule type" value="mRNA"/>
</dbReference>
<feature type="signal peptide" evidence="1">
    <location>
        <begin position="1"/>
        <end position="18"/>
    </location>
</feature>
<dbReference type="InterPro" id="IPR012674">
    <property type="entry name" value="Calycin"/>
</dbReference>